<proteinExistence type="predicted"/>
<protein>
    <submittedName>
        <fullName evidence="1">Uncharacterized membrane-anchored protein conserved in bacteria</fullName>
    </submittedName>
</protein>
<sequence length="191" mass="21171">MTDIATLTPPKGWKVLNRTEQQTFIREHLGDTSDIIAIALPNGGDGSVFAQLSYNPVGYVDDNIPIDPARVRQGISEDLDILNQESGLSGKDAVRWKTFAPAPKYDPASRCVEYGVELSVSGDPALNLYKMCLVRNGALILTLVGTPEDGLELSHWHIKVQDSLCYERFDPKSDRRAEGNLINLLLMNRFI</sequence>
<dbReference type="InterPro" id="IPR018682">
    <property type="entry name" value="DUF2167_membr"/>
</dbReference>
<organism evidence="1 2">
    <name type="scientific">Cardiobacterium valvarum</name>
    <dbReference type="NCBI Taxonomy" id="194702"/>
    <lineage>
        <taxon>Bacteria</taxon>
        <taxon>Pseudomonadati</taxon>
        <taxon>Pseudomonadota</taxon>
        <taxon>Gammaproteobacteria</taxon>
        <taxon>Cardiobacteriales</taxon>
        <taxon>Cardiobacteriaceae</taxon>
        <taxon>Cardiobacterium</taxon>
    </lineage>
</organism>
<dbReference type="EMBL" id="UFUW01000001">
    <property type="protein sequence ID" value="SUX25193.1"/>
    <property type="molecule type" value="Genomic_DNA"/>
</dbReference>
<dbReference type="AlphaFoldDB" id="A0A381EE91"/>
<dbReference type="Pfam" id="PF09935">
    <property type="entry name" value="DUF2167"/>
    <property type="match status" value="1"/>
</dbReference>
<evidence type="ECO:0000313" key="1">
    <source>
        <dbReference type="EMBL" id="SUX25193.1"/>
    </source>
</evidence>
<reference evidence="1 2" key="1">
    <citation type="submission" date="2018-06" db="EMBL/GenBank/DDBJ databases">
        <authorList>
            <consortium name="Pathogen Informatics"/>
            <person name="Doyle S."/>
        </authorList>
    </citation>
    <scope>NUCLEOTIDE SEQUENCE [LARGE SCALE GENOMIC DNA]</scope>
    <source>
        <strain evidence="1 2">NCTC13294</strain>
    </source>
</reference>
<evidence type="ECO:0000313" key="2">
    <source>
        <dbReference type="Proteomes" id="UP000254572"/>
    </source>
</evidence>
<name>A0A381EE91_9GAMM</name>
<dbReference type="RefSeq" id="WP_115612408.1">
    <property type="nucleotide sequence ID" value="NZ_JBHLZC010000001.1"/>
</dbReference>
<keyword evidence="2" id="KW-1185">Reference proteome</keyword>
<accession>A0A381EE91</accession>
<dbReference type="Proteomes" id="UP000254572">
    <property type="component" value="Unassembled WGS sequence"/>
</dbReference>
<gene>
    <name evidence="1" type="ORF">NCTC13294_02292</name>
</gene>
<dbReference type="OrthoDB" id="7066976at2"/>